<organism evidence="1 2">
    <name type="scientific">Tremella mesenterica</name>
    <name type="common">Jelly fungus</name>
    <dbReference type="NCBI Taxonomy" id="5217"/>
    <lineage>
        <taxon>Eukaryota</taxon>
        <taxon>Fungi</taxon>
        <taxon>Dikarya</taxon>
        <taxon>Basidiomycota</taxon>
        <taxon>Agaricomycotina</taxon>
        <taxon>Tremellomycetes</taxon>
        <taxon>Tremellales</taxon>
        <taxon>Tremellaceae</taxon>
        <taxon>Tremella</taxon>
    </lineage>
</organism>
<dbReference type="Proteomes" id="UP000289152">
    <property type="component" value="Unassembled WGS sequence"/>
</dbReference>
<dbReference type="VEuPathDB" id="FungiDB:TREMEDRAFT_64161"/>
<accession>A0A4Q1BFG9</accession>
<name>A0A4Q1BFG9_TREME</name>
<dbReference type="EMBL" id="SDIL01000217">
    <property type="protein sequence ID" value="RXK34693.1"/>
    <property type="molecule type" value="Genomic_DNA"/>
</dbReference>
<evidence type="ECO:0000313" key="2">
    <source>
        <dbReference type="Proteomes" id="UP000289152"/>
    </source>
</evidence>
<reference evidence="1 2" key="1">
    <citation type="submission" date="2016-06" db="EMBL/GenBank/DDBJ databases">
        <title>Evolution of pathogenesis and genome organization in the Tremellales.</title>
        <authorList>
            <person name="Cuomo C."/>
            <person name="Litvintseva A."/>
            <person name="Heitman J."/>
            <person name="Chen Y."/>
            <person name="Sun S."/>
            <person name="Springer D."/>
            <person name="Dromer F."/>
            <person name="Young S."/>
            <person name="Zeng Q."/>
            <person name="Chapman S."/>
            <person name="Gujja S."/>
            <person name="Saif S."/>
            <person name="Birren B."/>
        </authorList>
    </citation>
    <scope>NUCLEOTIDE SEQUENCE [LARGE SCALE GENOMIC DNA]</scope>
    <source>
        <strain evidence="1 2">ATCC 28783</strain>
    </source>
</reference>
<proteinExistence type="predicted"/>
<dbReference type="InParanoid" id="A0A4Q1BFG9"/>
<gene>
    <name evidence="1" type="ORF">M231_08051</name>
</gene>
<comment type="caution">
    <text evidence="1">The sequence shown here is derived from an EMBL/GenBank/DDBJ whole genome shotgun (WGS) entry which is preliminary data.</text>
</comment>
<sequence>MSNTPVTPSTLKELVTSKPDLPAWSAKYQWDGTAAFVLRKWSDVGRNEVLRVSASYKGSKIAIAPNESSTVSTLNLRITERLIIMLYPLILTLEWGLLAVNCVKLVKIAKSCVLLAV</sequence>
<protein>
    <submittedName>
        <fullName evidence="1">Uncharacterized protein</fullName>
    </submittedName>
</protein>
<keyword evidence="2" id="KW-1185">Reference proteome</keyword>
<dbReference type="AlphaFoldDB" id="A0A4Q1BFG9"/>
<evidence type="ECO:0000313" key="1">
    <source>
        <dbReference type="EMBL" id="RXK34693.1"/>
    </source>
</evidence>